<dbReference type="OMA" id="CVMKMID"/>
<feature type="compositionally biased region" description="Basic residues" evidence="1">
    <location>
        <begin position="89"/>
        <end position="101"/>
    </location>
</feature>
<dbReference type="Proteomes" id="UP000683925">
    <property type="component" value="Unassembled WGS sequence"/>
</dbReference>
<protein>
    <submittedName>
        <fullName evidence="2">Uncharacterized protein</fullName>
    </submittedName>
</protein>
<dbReference type="EMBL" id="CAJJDP010000037">
    <property type="protein sequence ID" value="CAD8159929.1"/>
    <property type="molecule type" value="Genomic_DNA"/>
</dbReference>
<comment type="caution">
    <text evidence="2">The sequence shown here is derived from an EMBL/GenBank/DDBJ whole genome shotgun (WGS) entry which is preliminary data.</text>
</comment>
<feature type="compositionally biased region" description="Polar residues" evidence="1">
    <location>
        <begin position="78"/>
        <end position="87"/>
    </location>
</feature>
<keyword evidence="3" id="KW-1185">Reference proteome</keyword>
<reference evidence="2" key="1">
    <citation type="submission" date="2021-01" db="EMBL/GenBank/DDBJ databases">
        <authorList>
            <consortium name="Genoscope - CEA"/>
            <person name="William W."/>
        </authorList>
    </citation>
    <scope>NUCLEOTIDE SEQUENCE</scope>
</reference>
<dbReference type="OrthoDB" id="302749at2759"/>
<accession>A0A8S1U8V6</accession>
<evidence type="ECO:0000313" key="3">
    <source>
        <dbReference type="Proteomes" id="UP000683925"/>
    </source>
</evidence>
<feature type="region of interest" description="Disordered" evidence="1">
    <location>
        <begin position="72"/>
        <end position="101"/>
    </location>
</feature>
<evidence type="ECO:0000313" key="2">
    <source>
        <dbReference type="EMBL" id="CAD8159929.1"/>
    </source>
</evidence>
<sequence>MDISGYLYHNLLYSLENREEIQDGCRQQTSKLNYHKSLFRIQSLEPSIQGDCPSNENDQLYEIGIREFNNHTEEKNGNQKLLQNSPSKKTQKTKKFYKKKQQKNKPLSEEEFIDIMKKLEQFQCVMKMIDNMAMILKGYQNQLLQHTICRTQR</sequence>
<evidence type="ECO:0000256" key="1">
    <source>
        <dbReference type="SAM" id="MobiDB-lite"/>
    </source>
</evidence>
<name>A0A8S1U8V6_PAROT</name>
<organism evidence="2 3">
    <name type="scientific">Paramecium octaurelia</name>
    <dbReference type="NCBI Taxonomy" id="43137"/>
    <lineage>
        <taxon>Eukaryota</taxon>
        <taxon>Sar</taxon>
        <taxon>Alveolata</taxon>
        <taxon>Ciliophora</taxon>
        <taxon>Intramacronucleata</taxon>
        <taxon>Oligohymenophorea</taxon>
        <taxon>Peniculida</taxon>
        <taxon>Parameciidae</taxon>
        <taxon>Paramecium</taxon>
    </lineage>
</organism>
<dbReference type="AlphaFoldDB" id="A0A8S1U8V6"/>
<gene>
    <name evidence="2" type="ORF">POCTA_138.1.T0370251</name>
</gene>
<proteinExistence type="predicted"/>